<evidence type="ECO:0000313" key="1">
    <source>
        <dbReference type="EMBL" id="JAH30272.1"/>
    </source>
</evidence>
<reference evidence="1" key="1">
    <citation type="submission" date="2014-11" db="EMBL/GenBank/DDBJ databases">
        <authorList>
            <person name="Amaro Gonzalez C."/>
        </authorList>
    </citation>
    <scope>NUCLEOTIDE SEQUENCE</scope>
</reference>
<dbReference type="EMBL" id="GBXM01078305">
    <property type="protein sequence ID" value="JAH30272.1"/>
    <property type="molecule type" value="Transcribed_RNA"/>
</dbReference>
<name>A0A0E9RN94_ANGAN</name>
<reference evidence="1" key="2">
    <citation type="journal article" date="2015" name="Fish Shellfish Immunol.">
        <title>Early steps in the European eel (Anguilla anguilla)-Vibrio vulnificus interaction in the gills: Role of the RtxA13 toxin.</title>
        <authorList>
            <person name="Callol A."/>
            <person name="Pajuelo D."/>
            <person name="Ebbesson L."/>
            <person name="Teles M."/>
            <person name="MacKenzie S."/>
            <person name="Amaro C."/>
        </authorList>
    </citation>
    <scope>NUCLEOTIDE SEQUENCE</scope>
</reference>
<protein>
    <submittedName>
        <fullName evidence="1">Uncharacterized protein</fullName>
    </submittedName>
</protein>
<accession>A0A0E9RN94</accession>
<proteinExistence type="predicted"/>
<organism evidence="1">
    <name type="scientific">Anguilla anguilla</name>
    <name type="common">European freshwater eel</name>
    <name type="synonym">Muraena anguilla</name>
    <dbReference type="NCBI Taxonomy" id="7936"/>
    <lineage>
        <taxon>Eukaryota</taxon>
        <taxon>Metazoa</taxon>
        <taxon>Chordata</taxon>
        <taxon>Craniata</taxon>
        <taxon>Vertebrata</taxon>
        <taxon>Euteleostomi</taxon>
        <taxon>Actinopterygii</taxon>
        <taxon>Neopterygii</taxon>
        <taxon>Teleostei</taxon>
        <taxon>Anguilliformes</taxon>
        <taxon>Anguillidae</taxon>
        <taxon>Anguilla</taxon>
    </lineage>
</organism>
<sequence>MEAEAPSGAYKLCTAINHSLSHNTAVA</sequence>
<dbReference type="AlphaFoldDB" id="A0A0E9RN94"/>